<keyword evidence="11" id="KW-0175">Coiled coil</keyword>
<keyword evidence="7 12" id="KW-0472">Membrane</keyword>
<name>A0ABW4LQW2_9BACI</name>
<evidence type="ECO:0000256" key="8">
    <source>
        <dbReference type="ARBA" id="ARBA00023224"/>
    </source>
</evidence>
<keyword evidence="16" id="KW-1185">Reference proteome</keyword>
<proteinExistence type="inferred from homology"/>
<dbReference type="Pfam" id="PF02743">
    <property type="entry name" value="dCache_1"/>
    <property type="match status" value="1"/>
</dbReference>
<evidence type="ECO:0000256" key="9">
    <source>
        <dbReference type="ARBA" id="ARBA00029447"/>
    </source>
</evidence>
<dbReference type="SMART" id="SM00283">
    <property type="entry name" value="MA"/>
    <property type="match status" value="1"/>
</dbReference>
<evidence type="ECO:0000256" key="2">
    <source>
        <dbReference type="ARBA" id="ARBA00022475"/>
    </source>
</evidence>
<comment type="similarity">
    <text evidence="9">Belongs to the methyl-accepting chemotaxis (MCP) protein family.</text>
</comment>
<evidence type="ECO:0000256" key="3">
    <source>
        <dbReference type="ARBA" id="ARBA00022481"/>
    </source>
</evidence>
<dbReference type="Proteomes" id="UP001597214">
    <property type="component" value="Unassembled WGS sequence"/>
</dbReference>
<evidence type="ECO:0000313" key="15">
    <source>
        <dbReference type="EMBL" id="MFD1737549.1"/>
    </source>
</evidence>
<keyword evidence="6 12" id="KW-1133">Transmembrane helix</keyword>
<comment type="caution">
    <text evidence="15">The sequence shown here is derived from an EMBL/GenBank/DDBJ whole genome shotgun (WGS) entry which is preliminary data.</text>
</comment>
<evidence type="ECO:0000256" key="1">
    <source>
        <dbReference type="ARBA" id="ARBA00004651"/>
    </source>
</evidence>
<comment type="subcellular location">
    <subcellularLocation>
        <location evidence="1">Cell membrane</location>
        <topology evidence="1">Multi-pass membrane protein</topology>
    </subcellularLocation>
</comment>
<feature type="domain" description="Methyl-accepting transducer" evidence="13">
    <location>
        <begin position="388"/>
        <end position="645"/>
    </location>
</feature>
<keyword evidence="3" id="KW-0488">Methylation</keyword>
<gene>
    <name evidence="15" type="ORF">ACFSCX_13395</name>
</gene>
<dbReference type="Gene3D" id="1.10.287.950">
    <property type="entry name" value="Methyl-accepting chemotaxis protein"/>
    <property type="match status" value="1"/>
</dbReference>
<dbReference type="SUPFAM" id="SSF58104">
    <property type="entry name" value="Methyl-accepting chemotaxis protein (MCP) signaling domain"/>
    <property type="match status" value="1"/>
</dbReference>
<evidence type="ECO:0000256" key="6">
    <source>
        <dbReference type="ARBA" id="ARBA00022989"/>
    </source>
</evidence>
<evidence type="ECO:0000256" key="11">
    <source>
        <dbReference type="SAM" id="Coils"/>
    </source>
</evidence>
<dbReference type="PANTHER" id="PTHR32089:SF114">
    <property type="entry name" value="METHYL-ACCEPTING CHEMOTAXIS PROTEIN MCPB"/>
    <property type="match status" value="1"/>
</dbReference>
<dbReference type="RefSeq" id="WP_377928752.1">
    <property type="nucleotide sequence ID" value="NZ_JBHUEM010000020.1"/>
</dbReference>
<sequence length="674" mass="74067">MKKLRTKKQSSGSILTKTLQRQILIPFIATIVLTGLVISFVSYQKSISITTNELVAGVSNEMASINRSYSMFLDDINRTVDLISQDPLLHDYQTEGSINLILEEFKHTKDINPDFVNVYMGTASNGEMILYPEVDLPEGYDARTRPWYQQAIENPTEIIWTEPYVDTATKEIIVSAAKAVQKSGQIIGVFSVDIDLSTLTEFISEINIGETGYGVLFDNAGHYLVHPNAEYIGVNVSGEDYFTKMKAEGESGVIHYQFEGQEKIMVYVTNPLTGWKIAGTVYTSELNSKGQAILYPIILTLAISLLLAIIISFVITRRIVKPIKALQQSMKEIEGGNLLADIEVTRKDEIGQLSVSFSSMIQQFRSILKKVSDVSFEVSDASQTLVASAEENTAASNEVSVTMGQIATGASEQTDILENNIQATNRLATIIKDVETQTHEIQAESHSLSKVSDEGMNTVQTLLDQFSRTKDMMTDMNKAVGSLDEKSNNINNIVKTITEIANQTNLLALNAAIEAARAGEHGKGFAVVADEVRKLAEQSETALGQIAQIVEKMQTETKKTVGLISKTNDVLDQQGQAVHETNSSFSTIKSVIESNNVNITRIVKSMKEMVSQKDILVSNASHITSISQETAAGTEEVSASVQQTTAAMEQLNTLAEELESQSRVLRDELNKFII</sequence>
<dbReference type="InterPro" id="IPR004089">
    <property type="entry name" value="MCPsignal_dom"/>
</dbReference>
<evidence type="ECO:0000313" key="16">
    <source>
        <dbReference type="Proteomes" id="UP001597214"/>
    </source>
</evidence>
<dbReference type="PROSITE" id="PS50111">
    <property type="entry name" value="CHEMOTAXIS_TRANSDUC_2"/>
    <property type="match status" value="1"/>
</dbReference>
<dbReference type="SMART" id="SM00304">
    <property type="entry name" value="HAMP"/>
    <property type="match status" value="2"/>
</dbReference>
<dbReference type="SUPFAM" id="SSF103190">
    <property type="entry name" value="Sensory domain-like"/>
    <property type="match status" value="1"/>
</dbReference>
<evidence type="ECO:0000256" key="4">
    <source>
        <dbReference type="ARBA" id="ARBA00022500"/>
    </source>
</evidence>
<evidence type="ECO:0000256" key="7">
    <source>
        <dbReference type="ARBA" id="ARBA00023136"/>
    </source>
</evidence>
<dbReference type="InterPro" id="IPR029151">
    <property type="entry name" value="Sensor-like_sf"/>
</dbReference>
<protein>
    <submittedName>
        <fullName evidence="15">Methyl-accepting chemotaxis protein</fullName>
    </submittedName>
</protein>
<dbReference type="InterPro" id="IPR033479">
    <property type="entry name" value="dCache_1"/>
</dbReference>
<keyword evidence="4" id="KW-0145">Chemotaxis</keyword>
<dbReference type="PANTHER" id="PTHR32089">
    <property type="entry name" value="METHYL-ACCEPTING CHEMOTAXIS PROTEIN MCPB"/>
    <property type="match status" value="1"/>
</dbReference>
<reference evidence="16" key="1">
    <citation type="journal article" date="2019" name="Int. J. Syst. Evol. Microbiol.">
        <title>The Global Catalogue of Microorganisms (GCM) 10K type strain sequencing project: providing services to taxonomists for standard genome sequencing and annotation.</title>
        <authorList>
            <consortium name="The Broad Institute Genomics Platform"/>
            <consortium name="The Broad Institute Genome Sequencing Center for Infectious Disease"/>
            <person name="Wu L."/>
            <person name="Ma J."/>
        </authorList>
    </citation>
    <scope>NUCLEOTIDE SEQUENCE [LARGE SCALE GENOMIC DNA]</scope>
    <source>
        <strain evidence="16">CCUG 49339</strain>
    </source>
</reference>
<dbReference type="CDD" id="cd12912">
    <property type="entry name" value="PDC2_MCP_like"/>
    <property type="match status" value="1"/>
</dbReference>
<dbReference type="CDD" id="cd11386">
    <property type="entry name" value="MCP_signal"/>
    <property type="match status" value="1"/>
</dbReference>
<evidence type="ECO:0000256" key="12">
    <source>
        <dbReference type="SAM" id="Phobius"/>
    </source>
</evidence>
<feature type="coiled-coil region" evidence="11">
    <location>
        <begin position="641"/>
        <end position="671"/>
    </location>
</feature>
<keyword evidence="8 10" id="KW-0807">Transducer</keyword>
<accession>A0ABW4LQW2</accession>
<keyword evidence="5 12" id="KW-0812">Transmembrane</keyword>
<evidence type="ECO:0000256" key="5">
    <source>
        <dbReference type="ARBA" id="ARBA00022692"/>
    </source>
</evidence>
<dbReference type="EMBL" id="JBHUEM010000020">
    <property type="protein sequence ID" value="MFD1737549.1"/>
    <property type="molecule type" value="Genomic_DNA"/>
</dbReference>
<dbReference type="Gene3D" id="3.30.450.20">
    <property type="entry name" value="PAS domain"/>
    <property type="match status" value="1"/>
</dbReference>
<feature type="transmembrane region" description="Helical" evidence="12">
    <location>
        <begin position="23"/>
        <end position="43"/>
    </location>
</feature>
<feature type="domain" description="HAMP" evidence="14">
    <location>
        <begin position="317"/>
        <end position="369"/>
    </location>
</feature>
<evidence type="ECO:0000259" key="13">
    <source>
        <dbReference type="PROSITE" id="PS50111"/>
    </source>
</evidence>
<evidence type="ECO:0000256" key="10">
    <source>
        <dbReference type="PROSITE-ProRule" id="PRU00284"/>
    </source>
</evidence>
<dbReference type="CDD" id="cd12913">
    <property type="entry name" value="PDC1_MCP_like"/>
    <property type="match status" value="1"/>
</dbReference>
<feature type="transmembrane region" description="Helical" evidence="12">
    <location>
        <begin position="293"/>
        <end position="315"/>
    </location>
</feature>
<dbReference type="PROSITE" id="PS50885">
    <property type="entry name" value="HAMP"/>
    <property type="match status" value="1"/>
</dbReference>
<dbReference type="Gene3D" id="6.10.340.10">
    <property type="match status" value="1"/>
</dbReference>
<dbReference type="InterPro" id="IPR003660">
    <property type="entry name" value="HAMP_dom"/>
</dbReference>
<evidence type="ECO:0000259" key="14">
    <source>
        <dbReference type="PROSITE" id="PS50885"/>
    </source>
</evidence>
<keyword evidence="2" id="KW-1003">Cell membrane</keyword>
<organism evidence="15 16">
    <name type="scientific">Bacillus salitolerans</name>
    <dbReference type="NCBI Taxonomy" id="1437434"/>
    <lineage>
        <taxon>Bacteria</taxon>
        <taxon>Bacillati</taxon>
        <taxon>Bacillota</taxon>
        <taxon>Bacilli</taxon>
        <taxon>Bacillales</taxon>
        <taxon>Bacillaceae</taxon>
        <taxon>Bacillus</taxon>
    </lineage>
</organism>
<dbReference type="Pfam" id="PF00015">
    <property type="entry name" value="MCPsignal"/>
    <property type="match status" value="1"/>
</dbReference>
<dbReference type="CDD" id="cd06225">
    <property type="entry name" value="HAMP"/>
    <property type="match status" value="1"/>
</dbReference>
<dbReference type="Pfam" id="PF00672">
    <property type="entry name" value="HAMP"/>
    <property type="match status" value="1"/>
</dbReference>